<feature type="domain" description="Transferrin receptor-like dimerisation" evidence="19">
    <location>
        <begin position="631"/>
        <end position="750"/>
    </location>
</feature>
<keyword evidence="9" id="KW-0862">Zinc</keyword>
<dbReference type="InterPro" id="IPR039373">
    <property type="entry name" value="Peptidase_M28B"/>
</dbReference>
<dbReference type="Proteomes" id="UP000283509">
    <property type="component" value="Unassembled WGS sequence"/>
</dbReference>
<keyword evidence="8" id="KW-0378">Hydrolase</keyword>
<evidence type="ECO:0000313" key="21">
    <source>
        <dbReference type="EMBL" id="ROT78135.1"/>
    </source>
</evidence>
<keyword evidence="4" id="KW-0121">Carboxypeptidase</keyword>
<evidence type="ECO:0000256" key="7">
    <source>
        <dbReference type="ARBA" id="ARBA00022723"/>
    </source>
</evidence>
<evidence type="ECO:0000256" key="17">
    <source>
        <dbReference type="SAM" id="Phobius"/>
    </source>
</evidence>
<evidence type="ECO:0000256" key="14">
    <source>
        <dbReference type="ARBA" id="ARBA00023180"/>
    </source>
</evidence>
<evidence type="ECO:0000256" key="3">
    <source>
        <dbReference type="ARBA" id="ARBA00005634"/>
    </source>
</evidence>
<evidence type="ECO:0000259" key="20">
    <source>
        <dbReference type="Pfam" id="PF04389"/>
    </source>
</evidence>
<keyword evidence="10" id="KW-0735">Signal-anchor</keyword>
<evidence type="ECO:0000256" key="2">
    <source>
        <dbReference type="ARBA" id="ARBA00004606"/>
    </source>
</evidence>
<dbReference type="EC" id="3.4.17.21" evidence="16"/>
<evidence type="ECO:0000256" key="8">
    <source>
        <dbReference type="ARBA" id="ARBA00022801"/>
    </source>
</evidence>
<dbReference type="InterPro" id="IPR007484">
    <property type="entry name" value="Peptidase_M28"/>
</dbReference>
<dbReference type="EMBL" id="QCYY01001426">
    <property type="protein sequence ID" value="ROT78135.1"/>
    <property type="molecule type" value="Genomic_DNA"/>
</dbReference>
<comment type="caution">
    <text evidence="21">The sequence shown here is derived from an EMBL/GenBank/DDBJ whole genome shotgun (WGS) entry which is preliminary data.</text>
</comment>
<dbReference type="SUPFAM" id="SSF53187">
    <property type="entry name" value="Zn-dependent exopeptidases"/>
    <property type="match status" value="1"/>
</dbReference>
<keyword evidence="6 17" id="KW-0812">Transmembrane</keyword>
<dbReference type="InterPro" id="IPR046450">
    <property type="entry name" value="PA_dom_sf"/>
</dbReference>
<dbReference type="Gene3D" id="1.20.930.40">
    <property type="entry name" value="Transferrin receptor-like, dimerisation domain"/>
    <property type="match status" value="1"/>
</dbReference>
<evidence type="ECO:0000256" key="4">
    <source>
        <dbReference type="ARBA" id="ARBA00022645"/>
    </source>
</evidence>
<dbReference type="GO" id="GO:0004181">
    <property type="term" value="F:metallocarboxypeptidase activity"/>
    <property type="evidence" value="ECO:0007669"/>
    <property type="project" value="UniProtKB-EC"/>
</dbReference>
<reference evidence="21 22" key="2">
    <citation type="submission" date="2019-01" db="EMBL/GenBank/DDBJ databases">
        <title>The decoding of complex shrimp genome reveals the adaptation for benthos swimmer, frequently molting mechanism and breeding impact on genome.</title>
        <authorList>
            <person name="Sun Y."/>
            <person name="Gao Y."/>
            <person name="Yu Y."/>
        </authorList>
    </citation>
    <scope>NUCLEOTIDE SEQUENCE [LARGE SCALE GENOMIC DNA]</scope>
    <source>
        <tissue evidence="21">Muscle</tissue>
    </source>
</reference>
<comment type="subcellular location">
    <subcellularLocation>
        <location evidence="2">Membrane</location>
        <topology evidence="2">Single-pass type II membrane protein</topology>
    </subcellularLocation>
</comment>
<dbReference type="InterPro" id="IPR007365">
    <property type="entry name" value="TFR-like_dimer_dom"/>
</dbReference>
<dbReference type="GO" id="GO:0046872">
    <property type="term" value="F:metal ion binding"/>
    <property type="evidence" value="ECO:0007669"/>
    <property type="project" value="UniProtKB-KW"/>
</dbReference>
<name>A0A423TNU3_PENVA</name>
<dbReference type="FunFam" id="3.40.630.10:FF:000009">
    <property type="entry name" value="N-acetylated-alpha-linked acidic dipeptidase 2"/>
    <property type="match status" value="1"/>
</dbReference>
<sequence>MSLSPLTLLYLFSRMLIAKGIGLVVTAAVFFAAINLLSLSSFQGLFARQWTNGDFSFLAEQSKAITDDFINSEVNPENIRNNLRHLTSRPHLGGTETEWENAQWVADTWRAQGLDDVHLVPYDVLLSYPKNDTPNLVRILNSAGEEVWASHGWQKPIHAPEESSPEILPNFNAYSAPGNITGDVVYAHFGREQDFKKLEELGVSVKGKIVLARYGEVFRANIASTAERQGAAGVLLYSDPQQYAPLGEDTVYPGTVYMPGSAVPAGTVYLMDGDPLTPFYPSVESAYRLPEEEASLPKIPIQPISYDDAREILGRMDGDEAPEEWRGGLNVTYRLGPGFQEAGWQTHLQVHTHNVRTTTYNVVATIRGSEEPDRYVILGNHRDAWVFGGLDPSSGTAALLEVTRVLASLRNETGWKPRRSVVVCSWGSEEYGLIGSQEWSEQFGKQLADRAVAYLNVDMAIEGNYTLRTKGVPLLYDSVFEAAAKVPNPDPSEVEAGRTTVYDTWVARQPDDDHPGRPRVKNVGSGSDYKSFLHNLGVPALDIRYTHEPEMYAEFLYHTLYETFALVDELYDIGFNFHAAMAKLWAILAVDIADAQLIPFSVMEYSNFLTKGQQEVLQEYGELISSKNITMEYFEAAVTGFSQATQKFLDDLDLLDTADVLAVRRVNDQLMMVERSFIDPRGLLGRPEYNHVILAPSTSNSYSGTAFSGLTDPLDGIQDLDPIQQEARWTQFSQNLATITHFISTASKVLSDDLW</sequence>
<evidence type="ECO:0000256" key="13">
    <source>
        <dbReference type="ARBA" id="ARBA00023136"/>
    </source>
</evidence>
<dbReference type="GO" id="GO:0016020">
    <property type="term" value="C:membrane"/>
    <property type="evidence" value="ECO:0007669"/>
    <property type="project" value="UniProtKB-SubCell"/>
</dbReference>
<organism evidence="21 22">
    <name type="scientific">Penaeus vannamei</name>
    <name type="common">Whiteleg shrimp</name>
    <name type="synonym">Litopenaeus vannamei</name>
    <dbReference type="NCBI Taxonomy" id="6689"/>
    <lineage>
        <taxon>Eukaryota</taxon>
        <taxon>Metazoa</taxon>
        <taxon>Ecdysozoa</taxon>
        <taxon>Arthropoda</taxon>
        <taxon>Crustacea</taxon>
        <taxon>Multicrustacea</taxon>
        <taxon>Malacostraca</taxon>
        <taxon>Eumalacostraca</taxon>
        <taxon>Eucarida</taxon>
        <taxon>Decapoda</taxon>
        <taxon>Dendrobranchiata</taxon>
        <taxon>Penaeoidea</taxon>
        <taxon>Penaeidae</taxon>
        <taxon>Penaeus</taxon>
    </lineage>
</organism>
<evidence type="ECO:0000259" key="18">
    <source>
        <dbReference type="Pfam" id="PF02225"/>
    </source>
</evidence>
<keyword evidence="12" id="KW-0482">Metalloprotease</keyword>
<feature type="transmembrane region" description="Helical" evidence="17">
    <location>
        <begin position="21"/>
        <end position="42"/>
    </location>
</feature>
<feature type="domain" description="Peptidase M28" evidence="20">
    <location>
        <begin position="361"/>
        <end position="565"/>
    </location>
</feature>
<dbReference type="FunFam" id="1.20.930.40:FF:000001">
    <property type="entry name" value="N-acetylated-alpha-linked acidic dipeptidase 2"/>
    <property type="match status" value="1"/>
</dbReference>
<evidence type="ECO:0000256" key="11">
    <source>
        <dbReference type="ARBA" id="ARBA00022989"/>
    </source>
</evidence>
<protein>
    <recommendedName>
        <fullName evidence="16">glutamate carboxypeptidase II</fullName>
        <ecNumber evidence="16">3.4.17.21</ecNumber>
    </recommendedName>
</protein>
<comment type="catalytic activity">
    <reaction evidence="15">
        <text>Release of an unsubstituted, C-terminal glutamyl residue, typically from Ac-Asp-Glu or folylpoly-gamma-glutamates.</text>
        <dbReference type="EC" id="3.4.17.21"/>
    </reaction>
</comment>
<evidence type="ECO:0000256" key="9">
    <source>
        <dbReference type="ARBA" id="ARBA00022833"/>
    </source>
</evidence>
<dbReference type="AlphaFoldDB" id="A0A423TNU3"/>
<evidence type="ECO:0000256" key="15">
    <source>
        <dbReference type="ARBA" id="ARBA00052003"/>
    </source>
</evidence>
<accession>A0A423TNU3</accession>
<keyword evidence="22" id="KW-1185">Reference proteome</keyword>
<keyword evidence="13 17" id="KW-0472">Membrane</keyword>
<evidence type="ECO:0000313" key="22">
    <source>
        <dbReference type="Proteomes" id="UP000283509"/>
    </source>
</evidence>
<keyword evidence="11 17" id="KW-1133">Transmembrane helix</keyword>
<keyword evidence="14" id="KW-0325">Glycoprotein</keyword>
<feature type="domain" description="PA" evidence="18">
    <location>
        <begin position="180"/>
        <end position="265"/>
    </location>
</feature>
<evidence type="ECO:0000256" key="16">
    <source>
        <dbReference type="ARBA" id="ARBA00066561"/>
    </source>
</evidence>
<dbReference type="SUPFAM" id="SSF52025">
    <property type="entry name" value="PA domain"/>
    <property type="match status" value="1"/>
</dbReference>
<evidence type="ECO:0000256" key="12">
    <source>
        <dbReference type="ARBA" id="ARBA00023049"/>
    </source>
</evidence>
<dbReference type="FunFam" id="3.50.30.30:FF:000045">
    <property type="entry name" value="Predicted protein"/>
    <property type="match status" value="1"/>
</dbReference>
<dbReference type="STRING" id="6689.A0A423TNU3"/>
<keyword evidence="5" id="KW-0645">Protease</keyword>
<dbReference type="Pfam" id="PF04389">
    <property type="entry name" value="Peptidase_M28"/>
    <property type="match status" value="1"/>
</dbReference>
<evidence type="ECO:0000256" key="10">
    <source>
        <dbReference type="ARBA" id="ARBA00022968"/>
    </source>
</evidence>
<reference evidence="21 22" key="1">
    <citation type="submission" date="2018-04" db="EMBL/GenBank/DDBJ databases">
        <authorList>
            <person name="Zhang X."/>
            <person name="Yuan J."/>
            <person name="Li F."/>
            <person name="Xiang J."/>
        </authorList>
    </citation>
    <scope>NUCLEOTIDE SEQUENCE [LARGE SCALE GENOMIC DNA]</scope>
    <source>
        <tissue evidence="21">Muscle</tissue>
    </source>
</reference>
<keyword evidence="7" id="KW-0479">Metal-binding</keyword>
<dbReference type="PANTHER" id="PTHR10404:SF77">
    <property type="entry name" value="GLUTAMATE CARBOXYPEPTIDASE 2 HOMOLOG"/>
    <property type="match status" value="1"/>
</dbReference>
<evidence type="ECO:0000259" key="19">
    <source>
        <dbReference type="Pfam" id="PF04253"/>
    </source>
</evidence>
<evidence type="ECO:0000256" key="1">
    <source>
        <dbReference type="ARBA" id="ARBA00001947"/>
    </source>
</evidence>
<evidence type="ECO:0000256" key="5">
    <source>
        <dbReference type="ARBA" id="ARBA00022670"/>
    </source>
</evidence>
<comment type="cofactor">
    <cofactor evidence="1">
        <name>Zn(2+)</name>
        <dbReference type="ChEBI" id="CHEBI:29105"/>
    </cofactor>
</comment>
<gene>
    <name evidence="21" type="ORF">C7M84_003149</name>
</gene>
<dbReference type="Gene3D" id="3.50.30.30">
    <property type="match status" value="1"/>
</dbReference>
<dbReference type="InterPro" id="IPR036757">
    <property type="entry name" value="TFR-like_dimer_dom_sf"/>
</dbReference>
<evidence type="ECO:0000256" key="6">
    <source>
        <dbReference type="ARBA" id="ARBA00022692"/>
    </source>
</evidence>
<dbReference type="Pfam" id="PF02225">
    <property type="entry name" value="PA"/>
    <property type="match status" value="1"/>
</dbReference>
<dbReference type="Gene3D" id="3.40.630.10">
    <property type="entry name" value="Zn peptidases"/>
    <property type="match status" value="1"/>
</dbReference>
<dbReference type="SUPFAM" id="SSF47672">
    <property type="entry name" value="Transferrin receptor-like dimerisation domain"/>
    <property type="match status" value="1"/>
</dbReference>
<dbReference type="CDD" id="cd08022">
    <property type="entry name" value="M28_PSMA_like"/>
    <property type="match status" value="1"/>
</dbReference>
<comment type="similarity">
    <text evidence="3">Belongs to the peptidase M28 family. M28B subfamily.</text>
</comment>
<proteinExistence type="inferred from homology"/>
<dbReference type="Pfam" id="PF04253">
    <property type="entry name" value="TFR_dimer"/>
    <property type="match status" value="1"/>
</dbReference>
<dbReference type="InterPro" id="IPR003137">
    <property type="entry name" value="PA_domain"/>
</dbReference>
<dbReference type="OrthoDB" id="5841748at2759"/>
<dbReference type="CDD" id="cd02121">
    <property type="entry name" value="PA_GCPII_like"/>
    <property type="match status" value="1"/>
</dbReference>
<dbReference type="GO" id="GO:0006508">
    <property type="term" value="P:proteolysis"/>
    <property type="evidence" value="ECO:0007669"/>
    <property type="project" value="UniProtKB-KW"/>
</dbReference>
<dbReference type="PANTHER" id="PTHR10404">
    <property type="entry name" value="N-ACETYLATED-ALPHA-LINKED ACIDIC DIPEPTIDASE"/>
    <property type="match status" value="1"/>
</dbReference>